<dbReference type="EMBL" id="JAHRIQ010058519">
    <property type="protein sequence ID" value="MEQ2239834.1"/>
    <property type="molecule type" value="Genomic_DNA"/>
</dbReference>
<keyword evidence="2" id="KW-1015">Disulfide bond</keyword>
<evidence type="ECO:0000259" key="4">
    <source>
        <dbReference type="PROSITE" id="PS50025"/>
    </source>
</evidence>
<dbReference type="Gene3D" id="2.60.120.200">
    <property type="match status" value="2"/>
</dbReference>
<dbReference type="PROSITE" id="PS50026">
    <property type="entry name" value="EGF_3"/>
    <property type="match status" value="1"/>
</dbReference>
<evidence type="ECO:0000313" key="6">
    <source>
        <dbReference type="EMBL" id="MEQ2239834.1"/>
    </source>
</evidence>
<dbReference type="CDD" id="cd00054">
    <property type="entry name" value="EGF_CA"/>
    <property type="match status" value="1"/>
</dbReference>
<dbReference type="InterPro" id="IPR000742">
    <property type="entry name" value="EGF"/>
</dbReference>
<evidence type="ECO:0000259" key="5">
    <source>
        <dbReference type="PROSITE" id="PS50026"/>
    </source>
</evidence>
<dbReference type="Proteomes" id="UP001482620">
    <property type="component" value="Unassembled WGS sequence"/>
</dbReference>
<name>A0ABV0U4W8_9TELE</name>
<comment type="subcellular location">
    <subcellularLocation>
        <location evidence="1">Membrane</location>
        <topology evidence="1">Single-pass type I membrane protein</topology>
    </subcellularLocation>
</comment>
<proteinExistence type="predicted"/>
<dbReference type="Gene3D" id="2.10.25.10">
    <property type="entry name" value="Laminin"/>
    <property type="match status" value="1"/>
</dbReference>
<gene>
    <name evidence="6" type="primary">NRXN1A_2</name>
    <name evidence="6" type="ORF">ILYODFUR_008699</name>
</gene>
<organism evidence="6 7">
    <name type="scientific">Ilyodon furcidens</name>
    <name type="common">goldbreast splitfin</name>
    <dbReference type="NCBI Taxonomy" id="33524"/>
    <lineage>
        <taxon>Eukaryota</taxon>
        <taxon>Metazoa</taxon>
        <taxon>Chordata</taxon>
        <taxon>Craniata</taxon>
        <taxon>Vertebrata</taxon>
        <taxon>Euteleostomi</taxon>
        <taxon>Actinopterygii</taxon>
        <taxon>Neopterygii</taxon>
        <taxon>Teleostei</taxon>
        <taxon>Neoteleostei</taxon>
        <taxon>Acanthomorphata</taxon>
        <taxon>Ovalentaria</taxon>
        <taxon>Atherinomorphae</taxon>
        <taxon>Cyprinodontiformes</taxon>
        <taxon>Goodeidae</taxon>
        <taxon>Ilyodon</taxon>
    </lineage>
</organism>
<dbReference type="InterPro" id="IPR013320">
    <property type="entry name" value="ConA-like_dom_sf"/>
</dbReference>
<dbReference type="InterPro" id="IPR001791">
    <property type="entry name" value="Laminin_G"/>
</dbReference>
<dbReference type="Pfam" id="PF02210">
    <property type="entry name" value="Laminin_G_2"/>
    <property type="match status" value="2"/>
</dbReference>
<dbReference type="SUPFAM" id="SSF49899">
    <property type="entry name" value="Concanavalin A-like lectins/glucanases"/>
    <property type="match status" value="2"/>
</dbReference>
<sequence length="457" mass="50721">MVARGQEGAREEYVATFKGSEYFCYDLSPNPIQSSSDEITLSFKTLQRNGLMLHTGKSADYVNLALKNGAVSLVINLGSGAFEALVEPVNGKFNDNAWHDVKVTRNLRQVTISVDGILTTTGYTQEDYTMLGSDDFFYVGGSPSTADLPGSPVSNNFMGCLKEVVYKNNDVRLELSRLAKLGDPKMKVSGVVSFKCESVATLDPVTFDTPESFVALSKWMAKKAGSISFDFRTTEPNGLMLFSHGKPRQQQRKDPRTPPTVKVDFFAIEMLDGHLYLLLDMGSGTTKTKAIDRKVNDGEWYHVDFQRDGRSGTISVNSMRTAYTAPGDSEILDLDDTLYLGGLPEDRAGLIFPTEVWTALLNYGYVGCIRDLFVDGQSKDIRRLAEAQRAVGVKPSCSRELPKQCLSNPCQHNGNCREGWNRYVCDCSGTGYLGRSCERGKNDEMLARRRVRNKHFK</sequence>
<dbReference type="SUPFAM" id="SSF57196">
    <property type="entry name" value="EGF/Laminin"/>
    <property type="match status" value="1"/>
</dbReference>
<dbReference type="PANTHER" id="PTHR15036:SF51">
    <property type="entry name" value="NEUREXIN-1"/>
    <property type="match status" value="1"/>
</dbReference>
<dbReference type="PANTHER" id="PTHR15036">
    <property type="entry name" value="PIKACHURIN-LIKE PROTEIN"/>
    <property type="match status" value="1"/>
</dbReference>
<dbReference type="InterPro" id="IPR050372">
    <property type="entry name" value="Neurexin-related_CASP"/>
</dbReference>
<evidence type="ECO:0000256" key="2">
    <source>
        <dbReference type="ARBA" id="ARBA00023157"/>
    </source>
</evidence>
<dbReference type="CDD" id="cd00110">
    <property type="entry name" value="LamG"/>
    <property type="match status" value="2"/>
</dbReference>
<keyword evidence="7" id="KW-1185">Reference proteome</keyword>
<evidence type="ECO:0000313" key="7">
    <source>
        <dbReference type="Proteomes" id="UP001482620"/>
    </source>
</evidence>
<dbReference type="PROSITE" id="PS50025">
    <property type="entry name" value="LAM_G_DOMAIN"/>
    <property type="match status" value="2"/>
</dbReference>
<accession>A0ABV0U4W8</accession>
<keyword evidence="3" id="KW-0245">EGF-like domain</keyword>
<feature type="domain" description="Laminin G" evidence="4">
    <location>
        <begin position="203"/>
        <end position="397"/>
    </location>
</feature>
<comment type="caution">
    <text evidence="3">Lacks conserved residue(s) required for the propagation of feature annotation.</text>
</comment>
<evidence type="ECO:0000256" key="3">
    <source>
        <dbReference type="PROSITE-ProRule" id="PRU00076"/>
    </source>
</evidence>
<feature type="domain" description="Laminin G" evidence="4">
    <location>
        <begin position="14"/>
        <end position="196"/>
    </location>
</feature>
<feature type="domain" description="EGF-like" evidence="5">
    <location>
        <begin position="401"/>
        <end position="438"/>
    </location>
</feature>
<evidence type="ECO:0000256" key="1">
    <source>
        <dbReference type="ARBA" id="ARBA00004479"/>
    </source>
</evidence>
<dbReference type="SMART" id="SM00282">
    <property type="entry name" value="LamG"/>
    <property type="match status" value="2"/>
</dbReference>
<reference evidence="6 7" key="1">
    <citation type="submission" date="2021-06" db="EMBL/GenBank/DDBJ databases">
        <authorList>
            <person name="Palmer J.M."/>
        </authorList>
    </citation>
    <scope>NUCLEOTIDE SEQUENCE [LARGE SCALE GENOMIC DNA]</scope>
    <source>
        <strain evidence="7">if_2019</strain>
        <tissue evidence="6">Muscle</tissue>
    </source>
</reference>
<dbReference type="Pfam" id="PF00008">
    <property type="entry name" value="EGF"/>
    <property type="match status" value="1"/>
</dbReference>
<comment type="caution">
    <text evidence="6">The sequence shown here is derived from an EMBL/GenBank/DDBJ whole genome shotgun (WGS) entry which is preliminary data.</text>
</comment>
<protein>
    <submittedName>
        <fullName evidence="6">Neurexin-1a</fullName>
    </submittedName>
</protein>